<dbReference type="PANTHER" id="PTHR47129">
    <property type="entry name" value="QUINONE OXIDOREDUCTASE 2"/>
    <property type="match status" value="1"/>
</dbReference>
<dbReference type="SUPFAM" id="SSF51735">
    <property type="entry name" value="NAD(P)-binding Rossmann-fold domains"/>
    <property type="match status" value="1"/>
</dbReference>
<organism evidence="2 3">
    <name type="scientific">Mucilaginibacter frigoritolerans</name>
    <dbReference type="NCBI Taxonomy" id="652788"/>
    <lineage>
        <taxon>Bacteria</taxon>
        <taxon>Pseudomonadati</taxon>
        <taxon>Bacteroidota</taxon>
        <taxon>Sphingobacteriia</taxon>
        <taxon>Sphingobacteriales</taxon>
        <taxon>Sphingobacteriaceae</taxon>
        <taxon>Mucilaginibacter</taxon>
    </lineage>
</organism>
<dbReference type="AlphaFoldDB" id="A0A562UBK9"/>
<dbReference type="Proteomes" id="UP000317010">
    <property type="component" value="Unassembled WGS sequence"/>
</dbReference>
<dbReference type="RefSeq" id="WP_144909687.1">
    <property type="nucleotide sequence ID" value="NZ_VLLI01000002.1"/>
</dbReference>
<dbReference type="Pfam" id="PF05368">
    <property type="entry name" value="NmrA"/>
    <property type="match status" value="1"/>
</dbReference>
<proteinExistence type="predicted"/>
<dbReference type="InterPro" id="IPR008030">
    <property type="entry name" value="NmrA-like"/>
</dbReference>
<dbReference type="PANTHER" id="PTHR47129:SF1">
    <property type="entry name" value="NMRA-LIKE DOMAIN-CONTAINING PROTEIN"/>
    <property type="match status" value="1"/>
</dbReference>
<dbReference type="Gene3D" id="3.40.50.720">
    <property type="entry name" value="NAD(P)-binding Rossmann-like Domain"/>
    <property type="match status" value="1"/>
</dbReference>
<dbReference type="InterPro" id="IPR052718">
    <property type="entry name" value="NmrA-type_oxidoreductase"/>
</dbReference>
<reference evidence="2 3" key="1">
    <citation type="submission" date="2019-07" db="EMBL/GenBank/DDBJ databases">
        <title>Genomic Encyclopedia of Archaeal and Bacterial Type Strains, Phase II (KMG-II): from individual species to whole genera.</title>
        <authorList>
            <person name="Goeker M."/>
        </authorList>
    </citation>
    <scope>NUCLEOTIDE SEQUENCE [LARGE SCALE GENOMIC DNA]</scope>
    <source>
        <strain evidence="2 3">ATCC BAA-1854</strain>
    </source>
</reference>
<gene>
    <name evidence="2" type="ORF">JN11_00710</name>
</gene>
<dbReference type="EMBL" id="VLLI01000002">
    <property type="protein sequence ID" value="TWJ03173.1"/>
    <property type="molecule type" value="Genomic_DNA"/>
</dbReference>
<feature type="domain" description="NmrA-like" evidence="1">
    <location>
        <begin position="2"/>
        <end position="276"/>
    </location>
</feature>
<evidence type="ECO:0000313" key="2">
    <source>
        <dbReference type="EMBL" id="TWJ03173.1"/>
    </source>
</evidence>
<keyword evidence="3" id="KW-1185">Reference proteome</keyword>
<accession>A0A562UBK9</accession>
<evidence type="ECO:0000259" key="1">
    <source>
        <dbReference type="Pfam" id="PF05368"/>
    </source>
</evidence>
<protein>
    <submittedName>
        <fullName evidence="2">NAD(P)H dehydrogenase (Quinone)</fullName>
    </submittedName>
</protein>
<dbReference type="Gene3D" id="3.90.25.10">
    <property type="entry name" value="UDP-galactose 4-epimerase, domain 1"/>
    <property type="match status" value="1"/>
</dbReference>
<name>A0A562UBK9_9SPHI</name>
<dbReference type="OrthoDB" id="9780595at2"/>
<dbReference type="InterPro" id="IPR036291">
    <property type="entry name" value="NAD(P)-bd_dom_sf"/>
</dbReference>
<sequence>MKNILVTGATGPLGMGVITTLLSKTSAKNVYALARSEEKAASLKELGVNVKIGDYDDYESLVNAFNEIDTLYMVSNTDVAKRITQQDNVVEAALETGVTHIVYTSYLRKTETEDSPIRAVAAGHLNTEAKLKESGITYTILKHGTYTEMIPVFAGYDVLTKHLIYVPAGDGKTSFVTRNELAEAGAIILLDETGKYANKSLELTGPKALSWGDVADIIGSITNLPIKYISPSEDEYKKVAIEAGVPAGYVNLFANFSKVTKDREVDKTTGTLEDVLGYKATTVEISLKKIYGNK</sequence>
<evidence type="ECO:0000313" key="3">
    <source>
        <dbReference type="Proteomes" id="UP000317010"/>
    </source>
</evidence>
<comment type="caution">
    <text evidence="2">The sequence shown here is derived from an EMBL/GenBank/DDBJ whole genome shotgun (WGS) entry which is preliminary data.</text>
</comment>
<dbReference type="CDD" id="cd05269">
    <property type="entry name" value="TMR_SDR_a"/>
    <property type="match status" value="1"/>
</dbReference>